<dbReference type="AlphaFoldDB" id="A0A7X0RU62"/>
<dbReference type="CDD" id="cd05233">
    <property type="entry name" value="SDR_c"/>
    <property type="match status" value="1"/>
</dbReference>
<dbReference type="Proteomes" id="UP000547209">
    <property type="component" value="Unassembled WGS sequence"/>
</dbReference>
<dbReference type="EMBL" id="JACJVP010000041">
    <property type="protein sequence ID" value="MBB6673757.1"/>
    <property type="molecule type" value="Genomic_DNA"/>
</dbReference>
<dbReference type="InterPro" id="IPR036291">
    <property type="entry name" value="NAD(P)-bd_dom_sf"/>
</dbReference>
<gene>
    <name evidence="1" type="ORF">H7C19_24045</name>
</gene>
<comment type="caution">
    <text evidence="1">The sequence shown here is derived from an EMBL/GenBank/DDBJ whole genome shotgun (WGS) entry which is preliminary data.</text>
</comment>
<dbReference type="RefSeq" id="WP_185671612.1">
    <property type="nucleotide sequence ID" value="NZ_JACJVP010000041.1"/>
</dbReference>
<name>A0A7X0RU62_9BACL</name>
<keyword evidence="2" id="KW-1185">Reference proteome</keyword>
<protein>
    <submittedName>
        <fullName evidence="1">SDR family oxidoreductase</fullName>
    </submittedName>
</protein>
<evidence type="ECO:0000313" key="1">
    <source>
        <dbReference type="EMBL" id="MBB6673757.1"/>
    </source>
</evidence>
<accession>A0A7X0RU62</accession>
<organism evidence="1 2">
    <name type="scientific">Cohnella nanjingensis</name>
    <dbReference type="NCBI Taxonomy" id="1387779"/>
    <lineage>
        <taxon>Bacteria</taxon>
        <taxon>Bacillati</taxon>
        <taxon>Bacillota</taxon>
        <taxon>Bacilli</taxon>
        <taxon>Bacillales</taxon>
        <taxon>Paenibacillaceae</taxon>
        <taxon>Cohnella</taxon>
    </lineage>
</organism>
<dbReference type="SUPFAM" id="SSF51735">
    <property type="entry name" value="NAD(P)-binding Rossmann-fold domains"/>
    <property type="match status" value="1"/>
</dbReference>
<reference evidence="1 2" key="1">
    <citation type="submission" date="2020-08" db="EMBL/GenBank/DDBJ databases">
        <title>Cohnella phylogeny.</title>
        <authorList>
            <person name="Dunlap C."/>
        </authorList>
    </citation>
    <scope>NUCLEOTIDE SEQUENCE [LARGE SCALE GENOMIC DNA]</scope>
    <source>
        <strain evidence="1 2">DSM 28246</strain>
    </source>
</reference>
<dbReference type="Gene3D" id="3.40.50.720">
    <property type="entry name" value="NAD(P)-binding Rossmann-like Domain"/>
    <property type="match status" value="1"/>
</dbReference>
<dbReference type="Pfam" id="PF13561">
    <property type="entry name" value="adh_short_C2"/>
    <property type="match status" value="1"/>
</dbReference>
<dbReference type="InterPro" id="IPR002347">
    <property type="entry name" value="SDR_fam"/>
</dbReference>
<proteinExistence type="predicted"/>
<sequence length="246" mass="26567">MNRAVLLTKPGALFNESVLLGLLARGCSVAMVVPGQAEADEYAGRLPERSRERFFPICGVPDDEAGIREAVDQAALRMGGLHDLIHGVEVADEAQAYASDPGAFGFGTTAALRSRFLYSRAAAAHMARNKAGHMLFLLLSDSLYYAGYPSSPVMNHGTIAMMKTLAKELSPFRVAVNALTYGYYALPEDPAGLQTLKRRLEIHTLKPYLPLPQEMAEASVEWLLRAPAHLISGQNIQIGAGMDPAL</sequence>
<evidence type="ECO:0000313" key="2">
    <source>
        <dbReference type="Proteomes" id="UP000547209"/>
    </source>
</evidence>